<dbReference type="Gene3D" id="1.10.10.10">
    <property type="entry name" value="Winged helix-like DNA-binding domain superfamily/Winged helix DNA-binding domain"/>
    <property type="match status" value="1"/>
</dbReference>
<dbReference type="SUPFAM" id="SSF46785">
    <property type="entry name" value="Winged helix' DNA-binding domain"/>
    <property type="match status" value="1"/>
</dbReference>
<reference evidence="2 3" key="1">
    <citation type="submission" date="2021-12" db="EMBL/GenBank/DDBJ databases">
        <title>Genome sequence of Kibdelosporangium philippinense ATCC 49844.</title>
        <authorList>
            <person name="Fedorov E.A."/>
            <person name="Omeragic M."/>
            <person name="Shalygina K.F."/>
            <person name="Maclea K.S."/>
        </authorList>
    </citation>
    <scope>NUCLEOTIDE SEQUENCE [LARGE SCALE GENOMIC DNA]</scope>
    <source>
        <strain evidence="2 3">ATCC 49844</strain>
    </source>
</reference>
<evidence type="ECO:0000313" key="2">
    <source>
        <dbReference type="EMBL" id="MCE7008578.1"/>
    </source>
</evidence>
<sequence length="155" mass="17753">MTKPRWLDETEDRAWRGYRQMFLLLNAQVNRDLAQDSGLSEPDYDVLSALSEAKNHRCRLKKLAERMLWSQSRLSHHVTRMQQRGLVTREDCIDDARGAQIVLTKAGRRAIEAAAPGHVESVRKHFFDHLTREQVEILGEATHAVVQGLKAKEPS</sequence>
<gene>
    <name evidence="2" type="ORF">LWC34_38060</name>
</gene>
<dbReference type="PANTHER" id="PTHR33164">
    <property type="entry name" value="TRANSCRIPTIONAL REGULATOR, MARR FAMILY"/>
    <property type="match status" value="1"/>
</dbReference>
<dbReference type="InterPro" id="IPR000835">
    <property type="entry name" value="HTH_MarR-typ"/>
</dbReference>
<comment type="caution">
    <text evidence="2">The sequence shown here is derived from an EMBL/GenBank/DDBJ whole genome shotgun (WGS) entry which is preliminary data.</text>
</comment>
<dbReference type="RefSeq" id="WP_233730065.1">
    <property type="nucleotide sequence ID" value="NZ_JAJVCN010000003.1"/>
</dbReference>
<evidence type="ECO:0000259" key="1">
    <source>
        <dbReference type="PROSITE" id="PS50995"/>
    </source>
</evidence>
<dbReference type="SMART" id="SM00347">
    <property type="entry name" value="HTH_MARR"/>
    <property type="match status" value="1"/>
</dbReference>
<dbReference type="PANTHER" id="PTHR33164:SF99">
    <property type="entry name" value="MARR FAMILY REGULATORY PROTEIN"/>
    <property type="match status" value="1"/>
</dbReference>
<feature type="domain" description="HTH marR-type" evidence="1">
    <location>
        <begin position="11"/>
        <end position="147"/>
    </location>
</feature>
<dbReference type="InterPro" id="IPR036388">
    <property type="entry name" value="WH-like_DNA-bd_sf"/>
</dbReference>
<dbReference type="PROSITE" id="PS50995">
    <property type="entry name" value="HTH_MARR_2"/>
    <property type="match status" value="1"/>
</dbReference>
<dbReference type="Pfam" id="PF12802">
    <property type="entry name" value="MarR_2"/>
    <property type="match status" value="1"/>
</dbReference>
<evidence type="ECO:0000313" key="3">
    <source>
        <dbReference type="Proteomes" id="UP001521150"/>
    </source>
</evidence>
<accession>A0ABS8ZN14</accession>
<organism evidence="2 3">
    <name type="scientific">Kibdelosporangium philippinense</name>
    <dbReference type="NCBI Taxonomy" id="211113"/>
    <lineage>
        <taxon>Bacteria</taxon>
        <taxon>Bacillati</taxon>
        <taxon>Actinomycetota</taxon>
        <taxon>Actinomycetes</taxon>
        <taxon>Pseudonocardiales</taxon>
        <taxon>Pseudonocardiaceae</taxon>
        <taxon>Kibdelosporangium</taxon>
    </lineage>
</organism>
<proteinExistence type="predicted"/>
<keyword evidence="3" id="KW-1185">Reference proteome</keyword>
<dbReference type="EMBL" id="JAJVCN010000003">
    <property type="protein sequence ID" value="MCE7008578.1"/>
    <property type="molecule type" value="Genomic_DNA"/>
</dbReference>
<dbReference type="InterPro" id="IPR039422">
    <property type="entry name" value="MarR/SlyA-like"/>
</dbReference>
<dbReference type="InterPro" id="IPR036390">
    <property type="entry name" value="WH_DNA-bd_sf"/>
</dbReference>
<protein>
    <submittedName>
        <fullName evidence="2">MarR family transcriptional regulator</fullName>
    </submittedName>
</protein>
<dbReference type="Proteomes" id="UP001521150">
    <property type="component" value="Unassembled WGS sequence"/>
</dbReference>
<name>A0ABS8ZN14_9PSEU</name>